<keyword evidence="12" id="KW-1185">Reference proteome</keyword>
<evidence type="ECO:0000256" key="6">
    <source>
        <dbReference type="ARBA" id="ARBA00023242"/>
    </source>
</evidence>
<evidence type="ECO:0000256" key="5">
    <source>
        <dbReference type="ARBA" id="ARBA00023163"/>
    </source>
</evidence>
<dbReference type="InterPro" id="IPR027268">
    <property type="entry name" value="Peptidase_M4/M1_CTD_sf"/>
</dbReference>
<evidence type="ECO:0000313" key="12">
    <source>
        <dbReference type="Proteomes" id="UP000280834"/>
    </source>
</evidence>
<feature type="domain" description="Transcription initiation factor TFIID subunit 2 TPR repeats" evidence="10">
    <location>
        <begin position="692"/>
        <end position="1055"/>
    </location>
</feature>
<dbReference type="GO" id="GO:0008237">
    <property type="term" value="F:metallopeptidase activity"/>
    <property type="evidence" value="ECO:0007669"/>
    <property type="project" value="InterPro"/>
</dbReference>
<dbReference type="AlphaFoldDB" id="A0A0R3QJX0"/>
<sequence length="1109" mass="127152">MSECKTEVDVPSTSGAKVVVESVIPTMSEETLSAVRRESPQDASSFHNCNFRVLSQFVSITDLHFKERSFSVFTELSLAPLHPELRQICLNVGPDVMLPNEFPDGVIGRVTVNDEDAEYIRMDPLKVLSHKAGQSLNSLSHDMYDELEDCEGELLINVPESCYVLMDEQKVIKIGIDIRVVNPRHGIHFVCSFSDDDTLESGAHMYTYRYIFIRKMLGLMNRNIFYFFWSGTLSSTRHWLPCLDTPDQLCLWRIEATVDLMFTVVASGELFDTEYTTDLQEKIYHYQLLVPTSAINIGFAVGCFTPVVHPDMPEITSFALPSLYPLVKHTTSTSDRVFEYFEELLSCRFPFSSYKQVFVYQIPDEVTAYTGLSILSLTLLYHKKILDVVQMTRQCLAYAVAQQFFGCFVTSTCWLDIWLVSSLARSVTGMFVERFFGFSENLFQISKMLSSVCDYETRWGKIVLRPSNTNYKQYLHFDPRNPYTCSPLYADALFKKGHLVMRMLNQRLGKESFLQVIQKILSVAMQASQLQKEPVHWQHMTVSTESFFRTVSSVTGQELPTFLEQWIHSGGHAKFWVQYAFNRKRNMIELEVKQEPSANRGRQSYVGPLIVVVQELDGSFTHTVQIDSNHSKHDLQCHSKGRRQKKKKIPLSTGEELEIDLANMDPDSPVLWIRIDPDLLLLRKVSIQQPVYQWEYMLKYERDVLAQLQALDVLQRFPSPHARAILIETIETEVFFYRQVLVRCRAAYILAEVVNKLPETWLGPPALMILFKKFFGCKSAPHIPKPNNFVATSANLQLYFLMHAIPQALARLRSSSNNALSEVHHFLIGLIKYNDNTVNRYSDDHYRASLINSLAATLVPAENRDIINMSPLSLNTEMKELLSEFTLALNMDTLKPSFGRVIGITALQAIYHMQRTFHIPLDPKVFWSFAQPNMYVPMRLAALTFLIDMVYRHKSPSFVSEVTNKLIDLCFSDPEPVVRYYIASQLSLKPPLCIILGAENDTTWKSLSRDIATKLWAQISDAKTEPRLRGHYIDLWFTIYGNNVPLILKSTEQVVEEKPTSRNIHITTIKNGTDDLLNSWSWHSTIIDTDEPDSPTEKLINEMNDDTLQ</sequence>
<dbReference type="SUPFAM" id="SSF63737">
    <property type="entry name" value="Leukotriene A4 hydrolase N-terminal domain"/>
    <property type="match status" value="1"/>
</dbReference>
<dbReference type="Pfam" id="PF25577">
    <property type="entry name" value="TPR_TAF2_C"/>
    <property type="match status" value="1"/>
</dbReference>
<comment type="similarity">
    <text evidence="2">Belongs to the TAF2 family.</text>
</comment>
<dbReference type="Gene3D" id="2.60.40.1730">
    <property type="entry name" value="tricorn interacting facor f3 domain"/>
    <property type="match status" value="1"/>
</dbReference>
<evidence type="ECO:0000256" key="4">
    <source>
        <dbReference type="ARBA" id="ARBA00023015"/>
    </source>
</evidence>
<dbReference type="InterPro" id="IPR057345">
    <property type="entry name" value="Ig-like_TAF2"/>
</dbReference>
<evidence type="ECO:0000256" key="2">
    <source>
        <dbReference type="ARBA" id="ARBA00010937"/>
    </source>
</evidence>
<dbReference type="EMBL" id="UZAG01015462">
    <property type="protein sequence ID" value="VDO20553.1"/>
    <property type="molecule type" value="Genomic_DNA"/>
</dbReference>
<keyword evidence="6" id="KW-0539">Nucleus</keyword>
<comment type="subcellular location">
    <subcellularLocation>
        <location evidence="1">Nucleus</location>
    </subcellularLocation>
</comment>
<keyword evidence="4" id="KW-0805">Transcription regulation</keyword>
<evidence type="ECO:0000256" key="1">
    <source>
        <dbReference type="ARBA" id="ARBA00004123"/>
    </source>
</evidence>
<evidence type="ECO:0000259" key="10">
    <source>
        <dbReference type="Pfam" id="PF25577"/>
    </source>
</evidence>
<evidence type="ECO:0000313" key="13">
    <source>
        <dbReference type="WBParaSite" id="BTMF_0000785501-mRNA-1"/>
    </source>
</evidence>
<evidence type="ECO:0000256" key="3">
    <source>
        <dbReference type="ARBA" id="ARBA00017363"/>
    </source>
</evidence>
<evidence type="ECO:0000256" key="7">
    <source>
        <dbReference type="ARBA" id="ARBA00033345"/>
    </source>
</evidence>
<dbReference type="CDD" id="cd09839">
    <property type="entry name" value="M1_like_TAF2"/>
    <property type="match status" value="1"/>
</dbReference>
<dbReference type="SUPFAM" id="SSF48371">
    <property type="entry name" value="ARM repeat"/>
    <property type="match status" value="1"/>
</dbReference>
<dbReference type="GO" id="GO:0008270">
    <property type="term" value="F:zinc ion binding"/>
    <property type="evidence" value="ECO:0007669"/>
    <property type="project" value="InterPro"/>
</dbReference>
<dbReference type="InterPro" id="IPR037813">
    <property type="entry name" value="TAF2"/>
</dbReference>
<dbReference type="GO" id="GO:0016251">
    <property type="term" value="F:RNA polymerase II general transcription initiation factor activity"/>
    <property type="evidence" value="ECO:0007669"/>
    <property type="project" value="TreeGrafter"/>
</dbReference>
<dbReference type="PANTHER" id="PTHR15137:SF9">
    <property type="entry name" value="TRANSCRIPTION INITIATION FACTOR TFIID SUBUNIT 2"/>
    <property type="match status" value="1"/>
</dbReference>
<reference evidence="13" key="1">
    <citation type="submission" date="2017-02" db="UniProtKB">
        <authorList>
            <consortium name="WormBaseParasite"/>
        </authorList>
    </citation>
    <scope>IDENTIFICATION</scope>
</reference>
<gene>
    <name evidence="11" type="ORF">BTMF_LOCUS5969</name>
</gene>
<dbReference type="Pfam" id="PF25316">
    <property type="entry name" value="TAF2_3rd"/>
    <property type="match status" value="1"/>
</dbReference>
<evidence type="ECO:0000259" key="8">
    <source>
        <dbReference type="Pfam" id="PF01433"/>
    </source>
</evidence>
<dbReference type="Pfam" id="PF01433">
    <property type="entry name" value="Peptidase_M1"/>
    <property type="match status" value="1"/>
</dbReference>
<accession>A0A0R3QJX0</accession>
<dbReference type="PANTHER" id="PTHR15137">
    <property type="entry name" value="TRANSCRIPTION INITIATION FACTOR TFIID"/>
    <property type="match status" value="1"/>
</dbReference>
<dbReference type="SUPFAM" id="SSF55486">
    <property type="entry name" value="Metalloproteases ('zincins'), catalytic domain"/>
    <property type="match status" value="1"/>
</dbReference>
<dbReference type="GO" id="GO:0000976">
    <property type="term" value="F:transcription cis-regulatory region binding"/>
    <property type="evidence" value="ECO:0007669"/>
    <property type="project" value="TreeGrafter"/>
</dbReference>
<feature type="domain" description="Transcription initiation factor TFIID subunit 2 Ig-like" evidence="9">
    <location>
        <begin position="571"/>
        <end position="690"/>
    </location>
</feature>
<dbReference type="STRING" id="42155.A0A0R3QJX0"/>
<dbReference type="Proteomes" id="UP000280834">
    <property type="component" value="Unassembled WGS sequence"/>
</dbReference>
<evidence type="ECO:0000313" key="11">
    <source>
        <dbReference type="EMBL" id="VDO20553.1"/>
    </source>
</evidence>
<organism evidence="13">
    <name type="scientific">Brugia timori</name>
    <dbReference type="NCBI Taxonomy" id="42155"/>
    <lineage>
        <taxon>Eukaryota</taxon>
        <taxon>Metazoa</taxon>
        <taxon>Ecdysozoa</taxon>
        <taxon>Nematoda</taxon>
        <taxon>Chromadorea</taxon>
        <taxon>Rhabditida</taxon>
        <taxon>Spirurina</taxon>
        <taxon>Spiruromorpha</taxon>
        <taxon>Filarioidea</taxon>
        <taxon>Onchocercidae</taxon>
        <taxon>Brugia</taxon>
    </lineage>
</organism>
<dbReference type="InterPro" id="IPR014782">
    <property type="entry name" value="Peptidase_M1_dom"/>
</dbReference>
<dbReference type="InterPro" id="IPR057991">
    <property type="entry name" value="TPR_TAF2_C"/>
</dbReference>
<proteinExistence type="inferred from homology"/>
<dbReference type="InterPro" id="IPR042097">
    <property type="entry name" value="Aminopeptidase_N-like_N_sf"/>
</dbReference>
<evidence type="ECO:0000259" key="9">
    <source>
        <dbReference type="Pfam" id="PF25316"/>
    </source>
</evidence>
<dbReference type="GO" id="GO:0003682">
    <property type="term" value="F:chromatin binding"/>
    <property type="evidence" value="ECO:0007669"/>
    <property type="project" value="TreeGrafter"/>
</dbReference>
<reference evidence="11 12" key="2">
    <citation type="submission" date="2018-11" db="EMBL/GenBank/DDBJ databases">
        <authorList>
            <consortium name="Pathogen Informatics"/>
        </authorList>
    </citation>
    <scope>NUCLEOTIDE SEQUENCE [LARGE SCALE GENOMIC DNA]</scope>
</reference>
<dbReference type="WBParaSite" id="BTMF_0000785501-mRNA-1">
    <property type="protein sequence ID" value="BTMF_0000785501-mRNA-1"/>
    <property type="gene ID" value="BTMF_0000785501"/>
</dbReference>
<dbReference type="Gene3D" id="1.10.390.10">
    <property type="entry name" value="Neutral Protease Domain 2"/>
    <property type="match status" value="1"/>
</dbReference>
<keyword evidence="5" id="KW-0804">Transcription</keyword>
<feature type="domain" description="Peptidase M1 membrane alanine aminopeptidase" evidence="8">
    <location>
        <begin position="333"/>
        <end position="566"/>
    </location>
</feature>
<name>A0A0R3QJX0_9BILA</name>
<dbReference type="GO" id="GO:0005669">
    <property type="term" value="C:transcription factor TFIID complex"/>
    <property type="evidence" value="ECO:0007669"/>
    <property type="project" value="InterPro"/>
</dbReference>
<protein>
    <recommendedName>
        <fullName evidence="3">Transcription initiation factor TFIID subunit 2</fullName>
    </recommendedName>
    <alternativeName>
        <fullName evidence="7">Transcription initiation factor TFIID 150 kDa subunit</fullName>
    </alternativeName>
</protein>
<dbReference type="GO" id="GO:0006367">
    <property type="term" value="P:transcription initiation at RNA polymerase II promoter"/>
    <property type="evidence" value="ECO:0007669"/>
    <property type="project" value="TreeGrafter"/>
</dbReference>
<dbReference type="InterPro" id="IPR016024">
    <property type="entry name" value="ARM-type_fold"/>
</dbReference>